<keyword evidence="1" id="KW-0436">Ligase</keyword>
<organism evidence="2 3">
    <name type="scientific">Buddleja alternifolia</name>
    <dbReference type="NCBI Taxonomy" id="168488"/>
    <lineage>
        <taxon>Eukaryota</taxon>
        <taxon>Viridiplantae</taxon>
        <taxon>Streptophyta</taxon>
        <taxon>Embryophyta</taxon>
        <taxon>Tracheophyta</taxon>
        <taxon>Spermatophyta</taxon>
        <taxon>Magnoliopsida</taxon>
        <taxon>eudicotyledons</taxon>
        <taxon>Gunneridae</taxon>
        <taxon>Pentapetalae</taxon>
        <taxon>asterids</taxon>
        <taxon>lamiids</taxon>
        <taxon>Lamiales</taxon>
        <taxon>Scrophulariaceae</taxon>
        <taxon>Buddlejeae</taxon>
        <taxon>Buddleja</taxon>
    </lineage>
</organism>
<dbReference type="InterPro" id="IPR036526">
    <property type="entry name" value="C-N_Hydrolase_sf"/>
</dbReference>
<sequence length="195" mass="23283">MSVIKGSESYNCQVLCLNRNVVMIRQKIWLANDGNYKELRWFIAWKQKEHLEDFLLSSRISEALSQTKVPFGYGYIQFRDTNVIIFHTQQKRRDCLKELLLDDWTDIILCSFCMPVIKGSEYYNCQVLCLNRKVVMIHQKMCLENDGNYREPRWFTAWKQKEHLEDFLLFEALSQTTVPFGYGYIQFLDMYVIIS</sequence>
<dbReference type="GO" id="GO:0003952">
    <property type="term" value="F:NAD+ synthase (glutamine-hydrolyzing) activity"/>
    <property type="evidence" value="ECO:0007669"/>
    <property type="project" value="InterPro"/>
</dbReference>
<dbReference type="EMBL" id="WHWC01000012">
    <property type="protein sequence ID" value="KAG8373102.1"/>
    <property type="molecule type" value="Genomic_DNA"/>
</dbReference>
<dbReference type="PANTHER" id="PTHR23090">
    <property type="entry name" value="NH 3 /GLUTAMINE-DEPENDENT NAD + SYNTHETASE"/>
    <property type="match status" value="1"/>
</dbReference>
<evidence type="ECO:0000313" key="3">
    <source>
        <dbReference type="Proteomes" id="UP000826271"/>
    </source>
</evidence>
<dbReference type="Gene3D" id="3.60.110.10">
    <property type="entry name" value="Carbon-nitrogen hydrolase"/>
    <property type="match status" value="2"/>
</dbReference>
<protein>
    <submittedName>
        <fullName evidence="2">Uncharacterized protein</fullName>
    </submittedName>
</protein>
<comment type="caution">
    <text evidence="2">The sequence shown here is derived from an EMBL/GenBank/DDBJ whole genome shotgun (WGS) entry which is preliminary data.</text>
</comment>
<dbReference type="AlphaFoldDB" id="A0AAV6WXX1"/>
<accession>A0AAV6WXX1</accession>
<gene>
    <name evidence="2" type="ORF">BUALT_Bualt12G0135700</name>
</gene>
<dbReference type="Proteomes" id="UP000826271">
    <property type="component" value="Unassembled WGS sequence"/>
</dbReference>
<dbReference type="GO" id="GO:0004359">
    <property type="term" value="F:glutaminase activity"/>
    <property type="evidence" value="ECO:0007669"/>
    <property type="project" value="InterPro"/>
</dbReference>
<dbReference type="GO" id="GO:0005737">
    <property type="term" value="C:cytoplasm"/>
    <property type="evidence" value="ECO:0007669"/>
    <property type="project" value="InterPro"/>
</dbReference>
<dbReference type="PANTHER" id="PTHR23090:SF9">
    <property type="entry name" value="GLUTAMINE-DEPENDENT NAD(+) SYNTHETASE"/>
    <property type="match status" value="1"/>
</dbReference>
<evidence type="ECO:0000313" key="2">
    <source>
        <dbReference type="EMBL" id="KAG8373102.1"/>
    </source>
</evidence>
<keyword evidence="3" id="KW-1185">Reference proteome</keyword>
<dbReference type="SUPFAM" id="SSF56317">
    <property type="entry name" value="Carbon-nitrogen hydrolase"/>
    <property type="match status" value="1"/>
</dbReference>
<dbReference type="InterPro" id="IPR003694">
    <property type="entry name" value="NAD_synthase"/>
</dbReference>
<name>A0AAV6WXX1_9LAMI</name>
<reference evidence="2" key="1">
    <citation type="submission" date="2019-10" db="EMBL/GenBank/DDBJ databases">
        <authorList>
            <person name="Zhang R."/>
            <person name="Pan Y."/>
            <person name="Wang J."/>
            <person name="Ma R."/>
            <person name="Yu S."/>
        </authorList>
    </citation>
    <scope>NUCLEOTIDE SEQUENCE</scope>
    <source>
        <strain evidence="2">LA-IB0</strain>
        <tissue evidence="2">Leaf</tissue>
    </source>
</reference>
<dbReference type="GO" id="GO:0009435">
    <property type="term" value="P:NAD+ biosynthetic process"/>
    <property type="evidence" value="ECO:0007669"/>
    <property type="project" value="InterPro"/>
</dbReference>
<evidence type="ECO:0000256" key="1">
    <source>
        <dbReference type="ARBA" id="ARBA00022598"/>
    </source>
</evidence>
<proteinExistence type="predicted"/>